<dbReference type="Gene3D" id="3.60.10.10">
    <property type="entry name" value="Endonuclease/exonuclease/phosphatase"/>
    <property type="match status" value="1"/>
</dbReference>
<dbReference type="AlphaFoldDB" id="F0WIH2"/>
<protein>
    <submittedName>
        <fullName evidence="2">2' putative</fullName>
    </submittedName>
</protein>
<dbReference type="InterPro" id="IPR050410">
    <property type="entry name" value="CCR4/nocturin_mRNA_transcr"/>
</dbReference>
<dbReference type="GO" id="GO:0000288">
    <property type="term" value="P:nuclear-transcribed mRNA catabolic process, deadenylation-dependent decay"/>
    <property type="evidence" value="ECO:0007669"/>
    <property type="project" value="TreeGrafter"/>
</dbReference>
<dbReference type="PANTHER" id="PTHR12121:SF37">
    <property type="entry name" value="2',5'-PHOSPHODIESTERASE 12"/>
    <property type="match status" value="1"/>
</dbReference>
<reference evidence="2" key="2">
    <citation type="submission" date="2011-02" db="EMBL/GenBank/DDBJ databases">
        <authorList>
            <person name="MacLean D."/>
        </authorList>
    </citation>
    <scope>NUCLEOTIDE SEQUENCE</scope>
</reference>
<sequence>MMNIAHVTHTEGEDHLTLDIELNNEKKHFNRELNEKLDRLVSRLQLFALNEHKQKEAHQDDTASIQNTSPSMQVDQIAVNFLREDGKEIEGDNLLVGDVLKKCSSMRLGTVDYVVVKNQHRILQLSTLEPVMVGVPIVPIVNLEFCTTQDCDWVWMRKCVSDDSLTQCSQSPFYVPIEDDIGKHLILKCGVPTQVGQHHFQDELEYQTSVVRYGPNRDVFSPRKRLTSESKPTSSIRVMSYNILYNGYTTKEPGHVSVFPYTTPSFLNEHYRLQLVLLEIQEMFPDIVCLQEVGMDVYHTILLPVLQLKGYFGTIAEKTGTTREGCAIFYKQARFQVIESHVLDISALLTAPTQSSIQSVLQVYPEIAKCVQSAPSIAQVLLLQYFDESASQEPKYLVVSNTHLFYRDDAHMCRLLQTLPIVYKIQDIMQSEAYKNELIGVIMSGDYNSLPATAPVSFLLSGSIDQSHRDWGSAKYFKWKQKKWKKKNERNLNEMNGFKRSFKNILELMSACGCPEFTNYVENFNGTLDYIFISKETLEVVQTFPMFTKEQVTEEVALPSSIFPSDHISLLVDVAFHNGS</sequence>
<accession>F0WIH2</accession>
<dbReference type="EMBL" id="FR824155">
    <property type="protein sequence ID" value="CCA21054.1"/>
    <property type="molecule type" value="Genomic_DNA"/>
</dbReference>
<evidence type="ECO:0000313" key="2">
    <source>
        <dbReference type="EMBL" id="CCA21054.1"/>
    </source>
</evidence>
<dbReference type="SUPFAM" id="SSF56219">
    <property type="entry name" value="DNase I-like"/>
    <property type="match status" value="1"/>
</dbReference>
<gene>
    <name evidence="2" type="primary">AlNc14C110G6372</name>
    <name evidence="2" type="ORF">ALNC14_071970</name>
</gene>
<evidence type="ECO:0000259" key="1">
    <source>
        <dbReference type="Pfam" id="PF03372"/>
    </source>
</evidence>
<proteinExistence type="predicted"/>
<dbReference type="Pfam" id="PF03372">
    <property type="entry name" value="Exo_endo_phos"/>
    <property type="match status" value="1"/>
</dbReference>
<name>F0WIH2_9STRA</name>
<dbReference type="GO" id="GO:0005739">
    <property type="term" value="C:mitochondrion"/>
    <property type="evidence" value="ECO:0007669"/>
    <property type="project" value="TreeGrafter"/>
</dbReference>
<organism evidence="2">
    <name type="scientific">Albugo laibachii Nc14</name>
    <dbReference type="NCBI Taxonomy" id="890382"/>
    <lineage>
        <taxon>Eukaryota</taxon>
        <taxon>Sar</taxon>
        <taxon>Stramenopiles</taxon>
        <taxon>Oomycota</taxon>
        <taxon>Peronosporomycetes</taxon>
        <taxon>Albuginales</taxon>
        <taxon>Albuginaceae</taxon>
        <taxon>Albugo</taxon>
    </lineage>
</organism>
<dbReference type="PANTHER" id="PTHR12121">
    <property type="entry name" value="CARBON CATABOLITE REPRESSOR PROTEIN 4"/>
    <property type="match status" value="1"/>
</dbReference>
<dbReference type="InterPro" id="IPR005135">
    <property type="entry name" value="Endo/exonuclease/phosphatase"/>
</dbReference>
<dbReference type="GO" id="GO:0000175">
    <property type="term" value="F:3'-5'-RNA exonuclease activity"/>
    <property type="evidence" value="ECO:0007669"/>
    <property type="project" value="TreeGrafter"/>
</dbReference>
<dbReference type="HOGENOM" id="CLU_016428_7_2_1"/>
<dbReference type="InterPro" id="IPR036691">
    <property type="entry name" value="Endo/exonu/phosph_ase_sf"/>
</dbReference>
<reference evidence="2" key="1">
    <citation type="journal article" date="2011" name="PLoS Biol.">
        <title>Gene gain and loss during evolution of obligate parasitism in the white rust pathogen of Arabidopsis thaliana.</title>
        <authorList>
            <person name="Kemen E."/>
            <person name="Gardiner A."/>
            <person name="Schultz-Larsen T."/>
            <person name="Kemen A.C."/>
            <person name="Balmuth A.L."/>
            <person name="Robert-Seilaniantz A."/>
            <person name="Bailey K."/>
            <person name="Holub E."/>
            <person name="Studholme D.J."/>
            <person name="Maclean D."/>
            <person name="Jones J.D."/>
        </authorList>
    </citation>
    <scope>NUCLEOTIDE SEQUENCE</scope>
</reference>
<feature type="domain" description="Endonuclease/exonuclease/phosphatase" evidence="1">
    <location>
        <begin position="239"/>
        <end position="567"/>
    </location>
</feature>